<feature type="compositionally biased region" description="Pro residues" evidence="1">
    <location>
        <begin position="181"/>
        <end position="194"/>
    </location>
</feature>
<protein>
    <recommendedName>
        <fullName evidence="2">GRAM domain-containing protein</fullName>
    </recommendedName>
</protein>
<evidence type="ECO:0000313" key="4">
    <source>
        <dbReference type="Proteomes" id="UP001152795"/>
    </source>
</evidence>
<dbReference type="OrthoDB" id="1259151at2759"/>
<reference evidence="3" key="1">
    <citation type="submission" date="2020-04" db="EMBL/GenBank/DDBJ databases">
        <authorList>
            <person name="Alioto T."/>
            <person name="Alioto T."/>
            <person name="Gomez Garrido J."/>
        </authorList>
    </citation>
    <scope>NUCLEOTIDE SEQUENCE</scope>
    <source>
        <strain evidence="3">A484AB</strain>
    </source>
</reference>
<dbReference type="PANTHER" id="PTHR31606:SF1">
    <property type="entry name" value="WW DOMAIN BINDING PROTEIN 2, ISOFORM E"/>
    <property type="match status" value="1"/>
</dbReference>
<dbReference type="AlphaFoldDB" id="A0A6S7IBI4"/>
<dbReference type="EMBL" id="CACRXK020008254">
    <property type="protein sequence ID" value="CAB4014323.1"/>
    <property type="molecule type" value="Genomic_DNA"/>
</dbReference>
<dbReference type="Pfam" id="PF02893">
    <property type="entry name" value="GRAM"/>
    <property type="match status" value="1"/>
</dbReference>
<dbReference type="Proteomes" id="UP001152795">
    <property type="component" value="Unassembled WGS sequence"/>
</dbReference>
<feature type="region of interest" description="Disordered" evidence="1">
    <location>
        <begin position="181"/>
        <end position="254"/>
    </location>
</feature>
<name>A0A6S7IBI4_PARCT</name>
<sequence length="254" mass="27420">MAVNQTKAQNGQLFLTNDYVLTDKDGVEFSFEKSGNLPGYLLAPRKGRLILTGQKVIFVNSKPNDQCQTITMAFHFIRNLEIKQPIFGANYLQADLTAEPGAGWQGDALFKVTFSKGGAIEFAEAFQRAVRNARTNGRPAMHQPAMNGHYFVPPQPQPGPANGYYGYPAAGYVPPPAYQPPAYQPQPYPPPYTGAPPMQYNPYQATAPPPQPGAGGKAAEAYASGQNVYVPAPQGNFAPSAPPPPYEASSKKDQ</sequence>
<dbReference type="GO" id="GO:0003713">
    <property type="term" value="F:transcription coactivator activity"/>
    <property type="evidence" value="ECO:0007669"/>
    <property type="project" value="InterPro"/>
</dbReference>
<keyword evidence="4" id="KW-1185">Reference proteome</keyword>
<accession>A0A6S7IBI4</accession>
<comment type="caution">
    <text evidence="3">The sequence shown here is derived from an EMBL/GenBank/DDBJ whole genome shotgun (WGS) entry which is preliminary data.</text>
</comment>
<dbReference type="InterPro" id="IPR044852">
    <property type="entry name" value="WBP2-like"/>
</dbReference>
<dbReference type="GO" id="GO:0031490">
    <property type="term" value="F:chromatin DNA binding"/>
    <property type="evidence" value="ECO:0007669"/>
    <property type="project" value="TreeGrafter"/>
</dbReference>
<dbReference type="CDD" id="cd13214">
    <property type="entry name" value="PH-GRAM_WBP2"/>
    <property type="match status" value="1"/>
</dbReference>
<evidence type="ECO:0000256" key="1">
    <source>
        <dbReference type="SAM" id="MobiDB-lite"/>
    </source>
</evidence>
<feature type="domain" description="GRAM" evidence="2">
    <location>
        <begin position="43"/>
        <end position="129"/>
    </location>
</feature>
<dbReference type="PANTHER" id="PTHR31606">
    <property type="entry name" value="WW DOMAIN BINDING PROTEIN 2, ISOFORM E"/>
    <property type="match status" value="1"/>
</dbReference>
<evidence type="ECO:0000259" key="2">
    <source>
        <dbReference type="Pfam" id="PF02893"/>
    </source>
</evidence>
<evidence type="ECO:0000313" key="3">
    <source>
        <dbReference type="EMBL" id="CAB4014323.1"/>
    </source>
</evidence>
<dbReference type="GO" id="GO:0005634">
    <property type="term" value="C:nucleus"/>
    <property type="evidence" value="ECO:0007669"/>
    <property type="project" value="TreeGrafter"/>
</dbReference>
<gene>
    <name evidence="3" type="ORF">PACLA_8A017340</name>
</gene>
<proteinExistence type="predicted"/>
<dbReference type="InterPro" id="IPR004182">
    <property type="entry name" value="GRAM"/>
</dbReference>
<dbReference type="SUPFAM" id="SSF50729">
    <property type="entry name" value="PH domain-like"/>
    <property type="match status" value="1"/>
</dbReference>
<organism evidence="3 4">
    <name type="scientific">Paramuricea clavata</name>
    <name type="common">Red gorgonian</name>
    <name type="synonym">Violescent sea-whip</name>
    <dbReference type="NCBI Taxonomy" id="317549"/>
    <lineage>
        <taxon>Eukaryota</taxon>
        <taxon>Metazoa</taxon>
        <taxon>Cnidaria</taxon>
        <taxon>Anthozoa</taxon>
        <taxon>Octocorallia</taxon>
        <taxon>Malacalcyonacea</taxon>
        <taxon>Plexauridae</taxon>
        <taxon>Paramuricea</taxon>
    </lineage>
</organism>